<accession>A0A1Q9CTU5</accession>
<feature type="region of interest" description="Disordered" evidence="2">
    <location>
        <begin position="1358"/>
        <end position="1405"/>
    </location>
</feature>
<dbReference type="Proteomes" id="UP000186817">
    <property type="component" value="Unassembled WGS sequence"/>
</dbReference>
<feature type="region of interest" description="Disordered" evidence="2">
    <location>
        <begin position="385"/>
        <end position="425"/>
    </location>
</feature>
<evidence type="ECO:0000256" key="2">
    <source>
        <dbReference type="SAM" id="MobiDB-lite"/>
    </source>
</evidence>
<dbReference type="EMBL" id="LSRX01000920">
    <property type="protein sequence ID" value="OLP86364.1"/>
    <property type="molecule type" value="Genomic_DNA"/>
</dbReference>
<feature type="region of interest" description="Disordered" evidence="2">
    <location>
        <begin position="703"/>
        <end position="723"/>
    </location>
</feature>
<feature type="region of interest" description="Disordered" evidence="2">
    <location>
        <begin position="751"/>
        <end position="780"/>
    </location>
</feature>
<dbReference type="OrthoDB" id="413113at2759"/>
<feature type="compositionally biased region" description="Polar residues" evidence="2">
    <location>
        <begin position="400"/>
        <end position="419"/>
    </location>
</feature>
<feature type="region of interest" description="Disordered" evidence="2">
    <location>
        <begin position="320"/>
        <end position="365"/>
    </location>
</feature>
<dbReference type="PANTHER" id="PTHR13037:SF24">
    <property type="entry name" value="POLYCOMB PROTEIN PCL-RELATED"/>
    <property type="match status" value="1"/>
</dbReference>
<feature type="compositionally biased region" description="Basic and acidic residues" evidence="2">
    <location>
        <begin position="1376"/>
        <end position="1387"/>
    </location>
</feature>
<feature type="region of interest" description="Disordered" evidence="2">
    <location>
        <begin position="994"/>
        <end position="1036"/>
    </location>
</feature>
<dbReference type="PANTHER" id="PTHR13037">
    <property type="entry name" value="FORMIN"/>
    <property type="match status" value="1"/>
</dbReference>
<proteinExistence type="predicted"/>
<name>A0A1Q9CTU5_SYMMI</name>
<feature type="compositionally biased region" description="Basic and acidic residues" evidence="2">
    <location>
        <begin position="529"/>
        <end position="540"/>
    </location>
</feature>
<protein>
    <submittedName>
        <fullName evidence="3">Uncharacterized protein</fullName>
    </submittedName>
</protein>
<organism evidence="3 4">
    <name type="scientific">Symbiodinium microadriaticum</name>
    <name type="common">Dinoflagellate</name>
    <name type="synonym">Zooxanthella microadriatica</name>
    <dbReference type="NCBI Taxonomy" id="2951"/>
    <lineage>
        <taxon>Eukaryota</taxon>
        <taxon>Sar</taxon>
        <taxon>Alveolata</taxon>
        <taxon>Dinophyceae</taxon>
        <taxon>Suessiales</taxon>
        <taxon>Symbiodiniaceae</taxon>
        <taxon>Symbiodinium</taxon>
    </lineage>
</organism>
<evidence type="ECO:0000256" key="1">
    <source>
        <dbReference type="ARBA" id="ARBA00022581"/>
    </source>
</evidence>
<feature type="compositionally biased region" description="Polar residues" evidence="2">
    <location>
        <begin position="354"/>
        <end position="365"/>
    </location>
</feature>
<evidence type="ECO:0000313" key="4">
    <source>
        <dbReference type="Proteomes" id="UP000186817"/>
    </source>
</evidence>
<feature type="region of interest" description="Disordered" evidence="2">
    <location>
        <begin position="509"/>
        <end position="596"/>
    </location>
</feature>
<feature type="region of interest" description="Disordered" evidence="2">
    <location>
        <begin position="1057"/>
        <end position="1080"/>
    </location>
</feature>
<sequence>MLRQSGPNLIAVLESSRVGPWNAYRKFAIAYNQPTITHCIAYSLADPLGARELRIEDPAYASASSWCCSSDLPIDDGPSLSFFSRGTCTLRAYSPLLPQLAPGRSYASTIMTGSTLSCAIRLIFANCLSPADSSAIAIAHLFALIAMQCSHWLQLFLRLQPIHSIMPRAQDRSMRSPWPNSHNSPAYQFNRGMPTGSASSQLSQWQRLNAGLSGPLAFEQDFSALDDPAASHDTAYAHEPLDFHDDGTPPALDSVSYQGPLLDGSDVVTEQARFRLCPGLSFFLSPFAFEPGQPIALPITAQEALRAWLNFLSPEERRAAESAMGATLPSSAQASDEPAHVIAPDEPTPAPSQADPSTTPIPEEPNSSLLAQREWYDSQDKIFQGLIPPETPWQDDDLSAQPTSSASPLPMPTETSTEPQAPDQKPWLLPKPDTRLFNIFGDSFELQAIKENIAKGQKPPCLYKDPAAVDQQPLNRQELWAAMQYKPIYRTAGKWTYWDLLPDDIRKPPPQFCNEIEDAPKQPPASRLQPKEKVPKKDSWADATEQEDTEPLPKPMPAKPAQATQPSPGQPLPSDRPGSSKDDIQDLSSTDPASIYKPLSGQDLHIDAFRSLDQPGAFTQPYLFDVDLLDRRAQPLYAQPHYKPIECMMFDKRPLICFYGGSMPAVVAETDGFWYTMYDREGGCCLPGWPMFLLQDFMRLFADPPPSPEPTTQADAAASSPRDFARDRFPLPANYRSAFGRFWHLGCAGTHNPRSLDPPSRPPTVQLARGKQPRDIPGKKGPVAFPEQPWIMHPGSLEHADDHKGLPAPSQETDTSVVGELHQEAQNALGPAARQVGMVSRASQETSRKEALLKKSLEKFTAGTLERYIAAAKQFLDFLGLSNRTIASIDVAFLADFLHACENSLEEDRDVCKIGPRPILKALSWLGRHAEVPAIQPLLQASLIRAFLTQPSSDRKEALPLPMAVVVEWERKAAASHCIASKFAFSRPEHKSAPQKKLANIKGWRPARPIARGGQPPTLEPPFHVDRSQPQPPYQVSSFGEGVSRFVYSREVSLESLEPLQPAEDSQGSQDDLRPKPTAAQIPQDDTEALLVEKFANQAHSSAESEQEPQDHGVHEILYQALALKGLESVDDFAYASPEIRSLEALLSGLSDTDLADMGATDQYHGVQAARIRKALRFAHDLCQQPIEPSQSIPQPPSLQAAILPQASPASWVENLPPKLSQEAAQELIDDFKTNYPGELLDEDTMPSIRLLSLVQHSLKPGEKIRWIPWQFRLSSKQYTEIMEAKSSKPMRTEAQLLASALYDDTPEMPVAHLRLSASWLAFDKRVLDLALPDLADNSLRGSLVSAGWSLDEALYEADTQPQPPADPTLVAGQDRGVDSHGEKLANKPDNILPPAAKQPLPPKGTNFSRKFANRVWTSPAYKKARQQERFDPPQVLLLDTSILLGTRCKALADPEAIPFLETSPQPSEQESSRLLQCLWSRSIIAVIAALPTLARNKETAVSIMQAVKASAAFTLLTEQAEALTVLCSALELDQDEMENISPGLEVCQGNWLDTAGARREETLA</sequence>
<keyword evidence="4" id="KW-1185">Reference proteome</keyword>
<gene>
    <name evidence="3" type="ORF">AK812_SmicGene32559</name>
</gene>
<evidence type="ECO:0000313" key="3">
    <source>
        <dbReference type="EMBL" id="OLP86364.1"/>
    </source>
</evidence>
<keyword evidence="1" id="KW-0945">Host-virus interaction</keyword>
<comment type="caution">
    <text evidence="3">The sequence shown here is derived from an EMBL/GenBank/DDBJ whole genome shotgun (WGS) entry which is preliminary data.</text>
</comment>
<reference evidence="3 4" key="1">
    <citation type="submission" date="2016-02" db="EMBL/GenBank/DDBJ databases">
        <title>Genome analysis of coral dinoflagellate symbionts highlights evolutionary adaptations to a symbiotic lifestyle.</title>
        <authorList>
            <person name="Aranda M."/>
            <person name="Li Y."/>
            <person name="Liew Y.J."/>
            <person name="Baumgarten S."/>
            <person name="Simakov O."/>
            <person name="Wilson M."/>
            <person name="Piel J."/>
            <person name="Ashoor H."/>
            <person name="Bougouffa S."/>
            <person name="Bajic V.B."/>
            <person name="Ryu T."/>
            <person name="Ravasi T."/>
            <person name="Bayer T."/>
            <person name="Micklem G."/>
            <person name="Kim H."/>
            <person name="Bhak J."/>
            <person name="Lajeunesse T.C."/>
            <person name="Voolstra C.R."/>
        </authorList>
    </citation>
    <scope>NUCLEOTIDE SEQUENCE [LARGE SCALE GENOMIC DNA]</scope>
    <source>
        <strain evidence="3 4">CCMP2467</strain>
    </source>
</reference>